<organism evidence="2 3">
    <name type="scientific">Rickenella mellea</name>
    <dbReference type="NCBI Taxonomy" id="50990"/>
    <lineage>
        <taxon>Eukaryota</taxon>
        <taxon>Fungi</taxon>
        <taxon>Dikarya</taxon>
        <taxon>Basidiomycota</taxon>
        <taxon>Agaricomycotina</taxon>
        <taxon>Agaricomycetes</taxon>
        <taxon>Hymenochaetales</taxon>
        <taxon>Rickenellaceae</taxon>
        <taxon>Rickenella</taxon>
    </lineage>
</organism>
<accession>A0A4Y7QM87</accession>
<gene>
    <name evidence="2" type="ORF">BD410DRAFT_781887</name>
</gene>
<dbReference type="VEuPathDB" id="FungiDB:BD410DRAFT_781887"/>
<proteinExistence type="predicted"/>
<sequence>MFNLFPRAFRPRYALLPSDNNSSQPARKFLIKRTIIFWTSAPTAFVVLYFLIFHQLGFWKLATPVDTEGDDWRDHPEPPLPPDYEDVYEFERKLPQHNLSLPFPEGATGRYFYSANHADTSGWNNVLQEYIFLAHLAHASQRSFVFDPYEWDPKAKGKWSHFGDKVVPARIPLNALVSGPMAGGSFKNGSTIPRAVNKAYFDEVCPHPTVIPGDVVPEAVGSTDGNFIMGKWVQQLLTMKDRCVRLDGSNSQIFPYYVFGMPCLIESWPWMSESPILKEYRWSPLVESAVVKNLHRIVPSTTDEAYPTGQIHFPYKPIQGLMAVHVRRGDYIDHCRYLARDSIGWQGWNTFPEYVDKFQVPPKDANGTVTPEAMENYIEHCFPNHEEILAKIASVRQTPEARGLRHIFVMTNAKADWATELKDKLMAQGDWGTVTTSRDMRLSWEQKFVAQAVDMLIGQRAQVFIGNGWSSLTSNTVLLRRSMKFPHRATRFW</sequence>
<dbReference type="Proteomes" id="UP000294933">
    <property type="component" value="Unassembled WGS sequence"/>
</dbReference>
<evidence type="ECO:0000313" key="2">
    <source>
        <dbReference type="EMBL" id="TDL27959.1"/>
    </source>
</evidence>
<name>A0A4Y7QM87_9AGAM</name>
<dbReference type="AlphaFoldDB" id="A0A4Y7QM87"/>
<keyword evidence="1" id="KW-0812">Transmembrane</keyword>
<dbReference type="CDD" id="cd11296">
    <property type="entry name" value="O-FucT_like"/>
    <property type="match status" value="1"/>
</dbReference>
<keyword evidence="1" id="KW-1133">Transmembrane helix</keyword>
<dbReference type="STRING" id="50990.A0A4Y7QM87"/>
<reference evidence="2 3" key="1">
    <citation type="submission" date="2018-06" db="EMBL/GenBank/DDBJ databases">
        <title>A transcriptomic atlas of mushroom development highlights an independent origin of complex multicellularity.</title>
        <authorList>
            <consortium name="DOE Joint Genome Institute"/>
            <person name="Krizsan K."/>
            <person name="Almasi E."/>
            <person name="Merenyi Z."/>
            <person name="Sahu N."/>
            <person name="Viragh M."/>
            <person name="Koszo T."/>
            <person name="Mondo S."/>
            <person name="Kiss B."/>
            <person name="Balint B."/>
            <person name="Kues U."/>
            <person name="Barry K."/>
            <person name="Hegedus J.C."/>
            <person name="Henrissat B."/>
            <person name="Johnson J."/>
            <person name="Lipzen A."/>
            <person name="Ohm R."/>
            <person name="Nagy I."/>
            <person name="Pangilinan J."/>
            <person name="Yan J."/>
            <person name="Xiong Y."/>
            <person name="Grigoriev I.V."/>
            <person name="Hibbett D.S."/>
            <person name="Nagy L.G."/>
        </authorList>
    </citation>
    <scope>NUCLEOTIDE SEQUENCE [LARGE SCALE GENOMIC DNA]</scope>
    <source>
        <strain evidence="2 3">SZMC22713</strain>
    </source>
</reference>
<keyword evidence="1" id="KW-0472">Membrane</keyword>
<evidence type="ECO:0000313" key="3">
    <source>
        <dbReference type="Proteomes" id="UP000294933"/>
    </source>
</evidence>
<protein>
    <submittedName>
        <fullName evidence="2">Uncharacterized protein</fullName>
    </submittedName>
</protein>
<feature type="transmembrane region" description="Helical" evidence="1">
    <location>
        <begin position="35"/>
        <end position="53"/>
    </location>
</feature>
<dbReference type="EMBL" id="ML170158">
    <property type="protein sequence ID" value="TDL27959.1"/>
    <property type="molecule type" value="Genomic_DNA"/>
</dbReference>
<dbReference type="Gene3D" id="3.40.50.11350">
    <property type="match status" value="1"/>
</dbReference>
<evidence type="ECO:0000256" key="1">
    <source>
        <dbReference type="SAM" id="Phobius"/>
    </source>
</evidence>
<dbReference type="OrthoDB" id="2559662at2759"/>
<keyword evidence="3" id="KW-1185">Reference proteome</keyword>